<organism evidence="3 4">
    <name type="scientific">Kribbella flavida (strain DSM 17836 / JCM 10339 / NBRC 14399)</name>
    <dbReference type="NCBI Taxonomy" id="479435"/>
    <lineage>
        <taxon>Bacteria</taxon>
        <taxon>Bacillati</taxon>
        <taxon>Actinomycetota</taxon>
        <taxon>Actinomycetes</taxon>
        <taxon>Propionibacteriales</taxon>
        <taxon>Kribbellaceae</taxon>
        <taxon>Kribbella</taxon>
    </lineage>
</organism>
<dbReference type="KEGG" id="kfl:Kfla_6073"/>
<dbReference type="InterPro" id="IPR008278">
    <property type="entry name" value="4-PPantetheinyl_Trfase_dom"/>
</dbReference>
<dbReference type="Proteomes" id="UP000007967">
    <property type="component" value="Chromosome"/>
</dbReference>
<dbReference type="Pfam" id="PF01648">
    <property type="entry name" value="ACPS"/>
    <property type="match status" value="1"/>
</dbReference>
<reference evidence="4" key="1">
    <citation type="submission" date="2009-09" db="EMBL/GenBank/DDBJ databases">
        <title>The complete genome of Kribbella flavida DSM 17836.</title>
        <authorList>
            <consortium name="US DOE Joint Genome Institute (JGI-PGF)"/>
            <person name="Lucas S."/>
            <person name="Copeland A."/>
            <person name="Lapidus A."/>
            <person name="Glavina del Rio T."/>
            <person name="Dalin E."/>
            <person name="Tice H."/>
            <person name="Bruce D."/>
            <person name="Goodwin L."/>
            <person name="Pitluck S."/>
            <person name="Kyrpides N."/>
            <person name="Mavromatis K."/>
            <person name="Ivanova N."/>
            <person name="Saunders E."/>
            <person name="Brettin T."/>
            <person name="Detter J.C."/>
            <person name="Han C."/>
            <person name="Larimer F."/>
            <person name="Land M."/>
            <person name="Hauser L."/>
            <person name="Markowitz V."/>
            <person name="Cheng J.-F."/>
            <person name="Hugenholtz P."/>
            <person name="Woyke T."/>
            <person name="Wu D."/>
            <person name="Pukall R."/>
            <person name="Klenk H.-P."/>
            <person name="Eisen J.A."/>
        </authorList>
    </citation>
    <scope>NUCLEOTIDE SEQUENCE [LARGE SCALE GENOMIC DNA]</scope>
    <source>
        <strain evidence="4">DSM 17836 / JCM 10339 / NBRC 14399</strain>
    </source>
</reference>
<dbReference type="AlphaFoldDB" id="D2PT24"/>
<evidence type="ECO:0000256" key="1">
    <source>
        <dbReference type="ARBA" id="ARBA00022679"/>
    </source>
</evidence>
<dbReference type="Gene3D" id="3.90.470.20">
    <property type="entry name" value="4'-phosphopantetheinyl transferase domain"/>
    <property type="match status" value="1"/>
</dbReference>
<dbReference type="GO" id="GO:0008897">
    <property type="term" value="F:holo-[acyl-carrier-protein] synthase activity"/>
    <property type="evidence" value="ECO:0007669"/>
    <property type="project" value="InterPro"/>
</dbReference>
<protein>
    <submittedName>
        <fullName evidence="3">4'-phosphopantetheinyl transferase</fullName>
    </submittedName>
</protein>
<dbReference type="EMBL" id="CP001736">
    <property type="protein sequence ID" value="ADB35076.1"/>
    <property type="molecule type" value="Genomic_DNA"/>
</dbReference>
<dbReference type="STRING" id="479435.Kfla_6073"/>
<reference evidence="3 4" key="2">
    <citation type="journal article" date="2010" name="Stand. Genomic Sci.">
        <title>Complete genome sequence of Kribbella flavida type strain (IFO 14399).</title>
        <authorList>
            <person name="Pukall R."/>
            <person name="Lapidus A."/>
            <person name="Glavina Del Rio T."/>
            <person name="Copeland A."/>
            <person name="Tice H."/>
            <person name="Cheng J.-F."/>
            <person name="Lucas S."/>
            <person name="Chen F."/>
            <person name="Nolan M."/>
            <person name="LaButti K."/>
            <person name="Pati A."/>
            <person name="Ivanova N."/>
            <person name="Mavrommatis K."/>
            <person name="Mikhailova N."/>
            <person name="Pitluck S."/>
            <person name="Bruce D."/>
            <person name="Goodwin L."/>
            <person name="Land M."/>
            <person name="Hauser L."/>
            <person name="Chang Y.-J."/>
            <person name="Jeffries C.D."/>
            <person name="Chen A."/>
            <person name="Palaniappan K."/>
            <person name="Chain P."/>
            <person name="Rohde M."/>
            <person name="Goeker M."/>
            <person name="Bristow J."/>
            <person name="Eisen J.A."/>
            <person name="Markowitz V."/>
            <person name="Hugenholtz P."/>
            <person name="Kyrpides N.C."/>
            <person name="Klenk H.-P."/>
            <person name="Brettin T."/>
        </authorList>
    </citation>
    <scope>NUCLEOTIDE SEQUENCE [LARGE SCALE GENOMIC DNA]</scope>
    <source>
        <strain evidence="4">DSM 17836 / JCM 10339 / NBRC 14399</strain>
    </source>
</reference>
<dbReference type="GO" id="GO:0000287">
    <property type="term" value="F:magnesium ion binding"/>
    <property type="evidence" value="ECO:0007669"/>
    <property type="project" value="InterPro"/>
</dbReference>
<keyword evidence="1 3" id="KW-0808">Transferase</keyword>
<dbReference type="SUPFAM" id="SSF56214">
    <property type="entry name" value="4'-phosphopantetheinyl transferase"/>
    <property type="match status" value="1"/>
</dbReference>
<dbReference type="InterPro" id="IPR037143">
    <property type="entry name" value="4-PPantetheinyl_Trfase_dom_sf"/>
</dbReference>
<evidence type="ECO:0000313" key="3">
    <source>
        <dbReference type="EMBL" id="ADB35076.1"/>
    </source>
</evidence>
<keyword evidence="4" id="KW-1185">Reference proteome</keyword>
<gene>
    <name evidence="3" type="ordered locus">Kfla_6073</name>
</gene>
<proteinExistence type="predicted"/>
<dbReference type="eggNOG" id="COG2091">
    <property type="taxonomic scope" value="Bacteria"/>
</dbReference>
<evidence type="ECO:0000313" key="4">
    <source>
        <dbReference type="Proteomes" id="UP000007967"/>
    </source>
</evidence>
<dbReference type="HOGENOM" id="CLU_1224038_0_0_11"/>
<feature type="domain" description="4'-phosphopantetheinyl transferase" evidence="2">
    <location>
        <begin position="92"/>
        <end position="151"/>
    </location>
</feature>
<sequence>MHVWVTPTGDEPRSAAHRLLEQLGSSLLGTPAALRHATTGRPTLNGLSVSLSHARTSGDEQSAAGAGAVGTERRAASGVHGLVAVAASVAGPVGVDLEVRRAFAVTGMARRWFDPAEAALVEAADDPVETFLLLWTAKEAVGKALGRGLRSNGLGRRMPALTTGKGTLHAHAVPSEDQLVVVHVPLRCDAVLALACPRGVREIVLTEHHGAALRSTVRSRTSFPVVVLGN</sequence>
<accession>D2PT24</accession>
<name>D2PT24_KRIFD</name>
<evidence type="ECO:0000259" key="2">
    <source>
        <dbReference type="Pfam" id="PF01648"/>
    </source>
</evidence>